<sequence>MNEATANRVLKATLSQAVDELLGYKYGFYRPVMMGTQECLVVIPGSKHKYYQVYLINLDQSNSYCTLHVSKHVLKYLLINYLKHTEYFKMAFSSKSPSRYSFFAKNTSVLKMQLLDFFNKRPSVGLGYKVEDIFKVEISIEELAKYLDTME</sequence>
<protein>
    <submittedName>
        <fullName evidence="1">Uncharacterized protein</fullName>
    </submittedName>
</protein>
<gene>
    <name evidence="1" type="ORF">UCC3521_0113</name>
</gene>
<name>A0A4Y5FEX5_9CAUD</name>
<dbReference type="EMBL" id="MK504444">
    <property type="protein sequence ID" value="QBJ03651.1"/>
    <property type="molecule type" value="Genomic_DNA"/>
</dbReference>
<organism evidence="1 2">
    <name type="scientific">Lactobacillus phage 3-521</name>
    <dbReference type="NCBI Taxonomy" id="2510943"/>
    <lineage>
        <taxon>Viruses</taxon>
        <taxon>Duplodnaviria</taxon>
        <taxon>Heunggongvirae</taxon>
        <taxon>Uroviricota</taxon>
        <taxon>Caudoviricetes</taxon>
        <taxon>Herelleviridae</taxon>
        <taxon>Watanabevirus</taxon>
        <taxon>Watanabevirus wv3521</taxon>
    </lineage>
</organism>
<keyword evidence="2" id="KW-1185">Reference proteome</keyword>
<proteinExistence type="predicted"/>
<evidence type="ECO:0000313" key="1">
    <source>
        <dbReference type="EMBL" id="QBJ03651.1"/>
    </source>
</evidence>
<reference evidence="1 2" key="1">
    <citation type="submission" date="2019-02" db="EMBL/GenBank/DDBJ databases">
        <title>Isolation of virulent Lactobacillus brevis phages.</title>
        <authorList>
            <person name="Feyereisen M."/>
            <person name="Mahony J."/>
            <person name="O'Sullivan T."/>
            <person name="van Sinderen D."/>
        </authorList>
    </citation>
    <scope>NUCLEOTIDE SEQUENCE [LARGE SCALE GENOMIC DNA]</scope>
</reference>
<accession>A0A4Y5FEX5</accession>
<dbReference type="Proteomes" id="UP000309991">
    <property type="component" value="Segment"/>
</dbReference>
<evidence type="ECO:0000313" key="2">
    <source>
        <dbReference type="Proteomes" id="UP000309991"/>
    </source>
</evidence>